<keyword evidence="2" id="KW-1185">Reference proteome</keyword>
<reference evidence="1 2" key="1">
    <citation type="submission" date="2017-06" db="EMBL/GenBank/DDBJ databases">
        <title>A platform for efficient transgenesis in Macrostomum lignano, a flatworm model organism for stem cell research.</title>
        <authorList>
            <person name="Berezikov E."/>
        </authorList>
    </citation>
    <scope>NUCLEOTIDE SEQUENCE [LARGE SCALE GENOMIC DNA]</scope>
    <source>
        <strain evidence="1">DV1</strain>
        <tissue evidence="1">Whole organism</tissue>
    </source>
</reference>
<evidence type="ECO:0000313" key="1">
    <source>
        <dbReference type="EMBL" id="PAA49201.1"/>
    </source>
</evidence>
<name>A0A267DIV3_9PLAT</name>
<dbReference type="EMBL" id="NIVC01003951">
    <property type="protein sequence ID" value="PAA49201.1"/>
    <property type="molecule type" value="Genomic_DNA"/>
</dbReference>
<protein>
    <submittedName>
        <fullName evidence="1">Uncharacterized protein</fullName>
    </submittedName>
</protein>
<sequence length="67" mass="7874">MCNESLSETPGSDYRLEVLWSMVHLTYRTTRTDFSVCLDSGSQSRRESLVQKMLQFVRMQSEQIPRK</sequence>
<gene>
    <name evidence="1" type="ORF">BOX15_Mlig002146g35</name>
</gene>
<evidence type="ECO:0000313" key="2">
    <source>
        <dbReference type="Proteomes" id="UP000215902"/>
    </source>
</evidence>
<dbReference type="Proteomes" id="UP000215902">
    <property type="component" value="Unassembled WGS sequence"/>
</dbReference>
<proteinExistence type="predicted"/>
<organism evidence="1 2">
    <name type="scientific">Macrostomum lignano</name>
    <dbReference type="NCBI Taxonomy" id="282301"/>
    <lineage>
        <taxon>Eukaryota</taxon>
        <taxon>Metazoa</taxon>
        <taxon>Spiralia</taxon>
        <taxon>Lophotrochozoa</taxon>
        <taxon>Platyhelminthes</taxon>
        <taxon>Rhabditophora</taxon>
        <taxon>Macrostomorpha</taxon>
        <taxon>Macrostomida</taxon>
        <taxon>Macrostomidae</taxon>
        <taxon>Macrostomum</taxon>
    </lineage>
</organism>
<accession>A0A267DIV3</accession>
<comment type="caution">
    <text evidence="1">The sequence shown here is derived from an EMBL/GenBank/DDBJ whole genome shotgun (WGS) entry which is preliminary data.</text>
</comment>
<dbReference type="AlphaFoldDB" id="A0A267DIV3"/>